<name>A0A9Q9FDT8_9FIRM</name>
<dbReference type="InterPro" id="IPR038718">
    <property type="entry name" value="SNF2-like_sf"/>
</dbReference>
<gene>
    <name evidence="7" type="ORF">J0J69_02070</name>
    <name evidence="8" type="ORF">J0J70_08320</name>
</gene>
<keyword evidence="3" id="KW-0175">Coiled coil</keyword>
<evidence type="ECO:0000313" key="9">
    <source>
        <dbReference type="Proteomes" id="UP001058016"/>
    </source>
</evidence>
<feature type="coiled-coil region" evidence="3">
    <location>
        <begin position="1036"/>
        <end position="1063"/>
    </location>
</feature>
<protein>
    <submittedName>
        <fullName evidence="8">SNF2 helicase associated domain-containing protein</fullName>
    </submittedName>
</protein>
<evidence type="ECO:0000313" key="7">
    <source>
        <dbReference type="EMBL" id="UUF06399.1"/>
    </source>
</evidence>
<dbReference type="PROSITE" id="PS51194">
    <property type="entry name" value="HELICASE_CTER"/>
    <property type="match status" value="1"/>
</dbReference>
<evidence type="ECO:0000256" key="2">
    <source>
        <dbReference type="PROSITE-ProRule" id="PRU00325"/>
    </source>
</evidence>
<feature type="domain" description="Helicase C-terminal" evidence="6">
    <location>
        <begin position="918"/>
        <end position="1069"/>
    </location>
</feature>
<evidence type="ECO:0000256" key="1">
    <source>
        <dbReference type="ARBA" id="ARBA00022801"/>
    </source>
</evidence>
<feature type="domain" description="SWIM-type" evidence="4">
    <location>
        <begin position="58"/>
        <end position="96"/>
    </location>
</feature>
<proteinExistence type="predicted"/>
<keyword evidence="1" id="KW-0378">Hydrolase</keyword>
<dbReference type="SMART" id="SM00487">
    <property type="entry name" value="DEXDc"/>
    <property type="match status" value="1"/>
</dbReference>
<accession>A0A9Q9FDT8</accession>
<dbReference type="Proteomes" id="UP001058016">
    <property type="component" value="Chromosome"/>
</dbReference>
<dbReference type="SMART" id="SM00490">
    <property type="entry name" value="HELICc"/>
    <property type="match status" value="1"/>
</dbReference>
<dbReference type="InterPro" id="IPR007527">
    <property type="entry name" value="Znf_SWIM"/>
</dbReference>
<dbReference type="InterPro" id="IPR001650">
    <property type="entry name" value="Helicase_C-like"/>
</dbReference>
<dbReference type="FunFam" id="3.40.50.10810:FF:000054">
    <property type="entry name" value="Helicase, Snf2 family"/>
    <property type="match status" value="1"/>
</dbReference>
<dbReference type="RefSeq" id="WP_212724966.1">
    <property type="nucleotide sequence ID" value="NZ_CP071249.1"/>
</dbReference>
<sequence length="1083" mass="125593">MNLNQTMIKNRAANPAVFSRAQSFYNSGGKIQYYVTYDPVDLYQIFAEVEDDNELHHILINLDEKSKVIHDQCDCGTFLSNFGSCKHVIATLLKVYDDQVRNKLVIHSTGDEEEGLMDELLAAYESQLTTEMNYEMYTKDVMIYPKLIMKSQQEASVEVSVGIHRPYVVRDIYKLASDIWNENVVSYGKELQFKHAIQHFDEGSRPFASFICEIVKEYDIYAKQLPLLGPVKSTRTLILTPSWFDRFYDLYQRQTIACDIEDLSSEMITLHPYEPAIEFRLTQEDEDYYLSHNLGAFRMIQGQKYMYLLCEREAYRCGSKFIDQMLPILQTLIQSPRFELRMNEAYMGKFLSLVMPKIKNYIRDTSLDALYERFKVYPLVIKFYLDSLKRGNIGLNVQFCYGDTVIQANDPNSFEHSTSILRDANKEAQILALLEQYQFQKQSNGTYLLAEEEAIYSFLHDGTAELKQLGEVYASETFKAIKIKEPKSFSVGIRLKNDWLSLNFEDLEFGPSEYKKILASYRQNKKYFRLKDGSFLNLKNEYVDTLASFVDDLNLNDDQLDEEEVLIPKYRALYLDQLTKISQSLHVERDVSFKSMVREFKQVEDADFTVPVNLQKTLRRYQKTGYRWLKTLSKYQMGGILADDMGLGKTLQVISVLLSEKGQSNKSSFIVAPSSLIYNWESEIHKFAPGLTTMIIHGDPATRRQLIQDSSNVDIVITSYDLIRRDVESYQSQSFRYCILDEAHYIKNHTTLSAKAVKKVNSEIRFALTGTPIENSLSDLWSIFDFILPGYFGTYAQFRKKYEVPIMKQQNLNLLSRIHQQVAPFILRRLKKDVLKELPEKIETSMYCEMDKTQRDLYHAMVYEMKEEMNQEIQEQGIERSRIKILALLMRLRQICCDPSLYLENYKGESAKLKLCLELVDECISTGHKVLIFSQFTSMLDILSKELTAKEIKHLMLTGSTKTNERLALTEQFNSDDTPVFLISLKAGGTGLNLTGADVVIHYDPWWNMSAQNQATDRAHRLGQEKTVQVFKLFVKNTIEEKIERLQQRKRDLTEAIVQEGETFITQLSSEELTALFESDDDF</sequence>
<dbReference type="AlphaFoldDB" id="A0A9Q9FDT8"/>
<reference evidence="8 9" key="1">
    <citation type="submission" date="2021-03" db="EMBL/GenBank/DDBJ databases">
        <title>Comparative Genomics and Metabolomics in the genus Turicibacter.</title>
        <authorList>
            <person name="Maki J."/>
            <person name="Looft T."/>
        </authorList>
    </citation>
    <scope>NUCLEOTIDE SEQUENCE</scope>
    <source>
        <strain evidence="8">ISU324</strain>
        <strain evidence="7 9">MMM721</strain>
    </source>
</reference>
<evidence type="ECO:0000313" key="8">
    <source>
        <dbReference type="EMBL" id="UUF07633.1"/>
    </source>
</evidence>
<dbReference type="InterPro" id="IPR014001">
    <property type="entry name" value="Helicase_ATP-bd"/>
</dbReference>
<organism evidence="8 10">
    <name type="scientific">Turicibacter bilis</name>
    <dbReference type="NCBI Taxonomy" id="2735723"/>
    <lineage>
        <taxon>Bacteria</taxon>
        <taxon>Bacillati</taxon>
        <taxon>Bacillota</taxon>
        <taxon>Erysipelotrichia</taxon>
        <taxon>Erysipelotrichales</taxon>
        <taxon>Turicibacteraceae</taxon>
        <taxon>Turicibacter</taxon>
    </lineage>
</organism>
<dbReference type="InterPro" id="IPR000330">
    <property type="entry name" value="SNF2_N"/>
</dbReference>
<keyword evidence="2" id="KW-0479">Metal-binding</keyword>
<dbReference type="SUPFAM" id="SSF52540">
    <property type="entry name" value="P-loop containing nucleoside triphosphate hydrolases"/>
    <property type="match status" value="2"/>
</dbReference>
<dbReference type="Proteomes" id="UP001058072">
    <property type="component" value="Chromosome"/>
</dbReference>
<dbReference type="CDD" id="cd18793">
    <property type="entry name" value="SF2_C_SNF"/>
    <property type="match status" value="1"/>
</dbReference>
<evidence type="ECO:0000259" key="5">
    <source>
        <dbReference type="PROSITE" id="PS51192"/>
    </source>
</evidence>
<dbReference type="InterPro" id="IPR013663">
    <property type="entry name" value="Helicase_SWF/SNF/SWI_bac"/>
</dbReference>
<dbReference type="FunFam" id="3.40.50.300:FF:000533">
    <property type="entry name" value="Helicase, Snf2 family"/>
    <property type="match status" value="1"/>
</dbReference>
<dbReference type="Gene3D" id="3.40.50.300">
    <property type="entry name" value="P-loop containing nucleotide triphosphate hydrolases"/>
    <property type="match status" value="1"/>
</dbReference>
<dbReference type="Pfam" id="PF08455">
    <property type="entry name" value="SNF2_assoc"/>
    <property type="match status" value="1"/>
</dbReference>
<dbReference type="Pfam" id="PF00176">
    <property type="entry name" value="SNF2-rel_dom"/>
    <property type="match status" value="1"/>
</dbReference>
<dbReference type="PROSITE" id="PS51192">
    <property type="entry name" value="HELICASE_ATP_BIND_1"/>
    <property type="match status" value="1"/>
</dbReference>
<keyword evidence="2" id="KW-0863">Zinc-finger</keyword>
<evidence type="ECO:0000256" key="3">
    <source>
        <dbReference type="SAM" id="Coils"/>
    </source>
</evidence>
<evidence type="ECO:0000259" key="4">
    <source>
        <dbReference type="PROSITE" id="PS50966"/>
    </source>
</evidence>
<dbReference type="GO" id="GO:0016787">
    <property type="term" value="F:hydrolase activity"/>
    <property type="evidence" value="ECO:0007669"/>
    <property type="project" value="UniProtKB-KW"/>
</dbReference>
<keyword evidence="2" id="KW-0862">Zinc</keyword>
<dbReference type="EMBL" id="CP071250">
    <property type="protein sequence ID" value="UUF07633.1"/>
    <property type="molecule type" value="Genomic_DNA"/>
</dbReference>
<dbReference type="PROSITE" id="PS50966">
    <property type="entry name" value="ZF_SWIM"/>
    <property type="match status" value="1"/>
</dbReference>
<dbReference type="PANTHER" id="PTHR10799">
    <property type="entry name" value="SNF2/RAD54 HELICASE FAMILY"/>
    <property type="match status" value="1"/>
</dbReference>
<dbReference type="Pfam" id="PF00271">
    <property type="entry name" value="Helicase_C"/>
    <property type="match status" value="1"/>
</dbReference>
<dbReference type="InterPro" id="IPR027417">
    <property type="entry name" value="P-loop_NTPase"/>
</dbReference>
<dbReference type="CDD" id="cd18012">
    <property type="entry name" value="DEXQc_arch_SWI2_SNF2"/>
    <property type="match status" value="1"/>
</dbReference>
<dbReference type="InterPro" id="IPR049730">
    <property type="entry name" value="SNF2/RAD54-like_C"/>
</dbReference>
<evidence type="ECO:0000313" key="10">
    <source>
        <dbReference type="Proteomes" id="UP001058072"/>
    </source>
</evidence>
<feature type="domain" description="Helicase ATP-binding" evidence="5">
    <location>
        <begin position="630"/>
        <end position="790"/>
    </location>
</feature>
<dbReference type="EMBL" id="CP071249">
    <property type="protein sequence ID" value="UUF06399.1"/>
    <property type="molecule type" value="Genomic_DNA"/>
</dbReference>
<evidence type="ECO:0000259" key="6">
    <source>
        <dbReference type="PROSITE" id="PS51194"/>
    </source>
</evidence>
<dbReference type="GO" id="GO:0008270">
    <property type="term" value="F:zinc ion binding"/>
    <property type="evidence" value="ECO:0007669"/>
    <property type="project" value="UniProtKB-KW"/>
</dbReference>
<keyword evidence="9" id="KW-1185">Reference proteome</keyword>
<dbReference type="GO" id="GO:0005524">
    <property type="term" value="F:ATP binding"/>
    <property type="evidence" value="ECO:0007669"/>
    <property type="project" value="InterPro"/>
</dbReference>
<dbReference type="Gene3D" id="3.40.50.10810">
    <property type="entry name" value="Tandem AAA-ATPase domain"/>
    <property type="match status" value="1"/>
</dbReference>